<accession>A0A918S3E0</accession>
<reference evidence="1" key="2">
    <citation type="submission" date="2020-09" db="EMBL/GenBank/DDBJ databases">
        <authorList>
            <person name="Sun Q."/>
            <person name="Kim S."/>
        </authorList>
    </citation>
    <scope>NUCLEOTIDE SEQUENCE</scope>
    <source>
        <strain evidence="1">KCTC 12711</strain>
    </source>
</reference>
<comment type="caution">
    <text evidence="1">The sequence shown here is derived from an EMBL/GenBank/DDBJ whole genome shotgun (WGS) entry which is preliminary data.</text>
</comment>
<name>A0A918S3E0_9GAMM</name>
<keyword evidence="2" id="KW-1185">Reference proteome</keyword>
<sequence length="133" mass="14995">MAKNIYLSFVFIISLSGCFGECGYRDQVELVESLSQEGLSLLYEEVNLLSQKSGEFKKTLRAKDISANSAELSKLSFTLIRLQNERANLMLGGCVDNKAYLHFKGFNESEKSIILTEGEHSTYREVVLWRAAD</sequence>
<protein>
    <recommendedName>
        <fullName evidence="3">Lipoprotein</fullName>
    </recommendedName>
</protein>
<dbReference type="EMBL" id="BMXA01000010">
    <property type="protein sequence ID" value="GHA21864.1"/>
    <property type="molecule type" value="Genomic_DNA"/>
</dbReference>
<evidence type="ECO:0008006" key="3">
    <source>
        <dbReference type="Google" id="ProtNLM"/>
    </source>
</evidence>
<proteinExistence type="predicted"/>
<reference evidence="1" key="1">
    <citation type="journal article" date="2014" name="Int. J. Syst. Evol. Microbiol.">
        <title>Complete genome sequence of Corynebacterium casei LMG S-19264T (=DSM 44701T), isolated from a smear-ripened cheese.</title>
        <authorList>
            <consortium name="US DOE Joint Genome Institute (JGI-PGF)"/>
            <person name="Walter F."/>
            <person name="Albersmeier A."/>
            <person name="Kalinowski J."/>
            <person name="Ruckert C."/>
        </authorList>
    </citation>
    <scope>NUCLEOTIDE SEQUENCE</scope>
    <source>
        <strain evidence="1">KCTC 12711</strain>
    </source>
</reference>
<evidence type="ECO:0000313" key="2">
    <source>
        <dbReference type="Proteomes" id="UP000614811"/>
    </source>
</evidence>
<dbReference type="Proteomes" id="UP000614811">
    <property type="component" value="Unassembled WGS sequence"/>
</dbReference>
<gene>
    <name evidence="1" type="ORF">GCM10008090_34730</name>
</gene>
<evidence type="ECO:0000313" key="1">
    <source>
        <dbReference type="EMBL" id="GHA21864.1"/>
    </source>
</evidence>
<dbReference type="AlphaFoldDB" id="A0A918S3E0"/>
<dbReference type="PROSITE" id="PS51257">
    <property type="entry name" value="PROKAR_LIPOPROTEIN"/>
    <property type="match status" value="1"/>
</dbReference>
<organism evidence="1 2">
    <name type="scientific">Arenicella chitinivorans</name>
    <dbReference type="NCBI Taxonomy" id="1329800"/>
    <lineage>
        <taxon>Bacteria</taxon>
        <taxon>Pseudomonadati</taxon>
        <taxon>Pseudomonadota</taxon>
        <taxon>Gammaproteobacteria</taxon>
        <taxon>Arenicellales</taxon>
        <taxon>Arenicellaceae</taxon>
        <taxon>Arenicella</taxon>
    </lineage>
</organism>